<dbReference type="InterPro" id="IPR036925">
    <property type="entry name" value="TIF_IF2_dom3_sf"/>
</dbReference>
<dbReference type="InterPro" id="IPR004161">
    <property type="entry name" value="EFTu-like_2"/>
</dbReference>
<evidence type="ECO:0000256" key="10">
    <source>
        <dbReference type="RuleBase" id="RU000644"/>
    </source>
</evidence>
<feature type="compositionally biased region" description="Low complexity" evidence="12">
    <location>
        <begin position="103"/>
        <end position="112"/>
    </location>
</feature>
<dbReference type="InterPro" id="IPR006847">
    <property type="entry name" value="IF2_N"/>
</dbReference>
<dbReference type="SUPFAM" id="SSF52156">
    <property type="entry name" value="Initiation factor IF2/eIF5b, domain 3"/>
    <property type="match status" value="1"/>
</dbReference>
<feature type="compositionally biased region" description="Low complexity" evidence="12">
    <location>
        <begin position="55"/>
        <end position="88"/>
    </location>
</feature>
<dbReference type="PROSITE" id="PS01176">
    <property type="entry name" value="IF2"/>
    <property type="match status" value="1"/>
</dbReference>
<dbReference type="InterPro" id="IPR015760">
    <property type="entry name" value="TIF_IF2"/>
</dbReference>
<feature type="compositionally biased region" description="Basic and acidic residues" evidence="12">
    <location>
        <begin position="167"/>
        <end position="182"/>
    </location>
</feature>
<keyword evidence="8 9" id="KW-0342">GTP-binding</keyword>
<dbReference type="PANTHER" id="PTHR43381:SF5">
    <property type="entry name" value="TR-TYPE G DOMAIN-CONTAINING PROTEIN"/>
    <property type="match status" value="1"/>
</dbReference>
<dbReference type="FunFam" id="3.40.50.10050:FF:000001">
    <property type="entry name" value="Translation initiation factor IF-2"/>
    <property type="match status" value="1"/>
</dbReference>
<accession>A0A956N9P4</accession>
<evidence type="ECO:0000256" key="2">
    <source>
        <dbReference type="ARBA" id="ARBA00007733"/>
    </source>
</evidence>
<dbReference type="Pfam" id="PF03144">
    <property type="entry name" value="GTP_EFTU_D2"/>
    <property type="match status" value="1"/>
</dbReference>
<dbReference type="InterPro" id="IPR023115">
    <property type="entry name" value="TIF_IF2_dom3"/>
</dbReference>
<name>A0A956N9P4_UNCEI</name>
<keyword evidence="6 9" id="KW-0547">Nucleotide-binding</keyword>
<dbReference type="PANTHER" id="PTHR43381">
    <property type="entry name" value="TRANSLATION INITIATION FACTOR IF-2-RELATED"/>
    <property type="match status" value="1"/>
</dbReference>
<dbReference type="Gene3D" id="3.40.50.300">
    <property type="entry name" value="P-loop containing nucleotide triphosphate hydrolases"/>
    <property type="match status" value="1"/>
</dbReference>
<dbReference type="Pfam" id="PF00009">
    <property type="entry name" value="GTP_EFTU"/>
    <property type="match status" value="1"/>
</dbReference>
<dbReference type="FunFam" id="2.40.30.10:FF:000008">
    <property type="entry name" value="Translation initiation factor IF-2"/>
    <property type="match status" value="1"/>
</dbReference>
<reference evidence="14" key="2">
    <citation type="journal article" date="2021" name="Microbiome">
        <title>Successional dynamics and alternative stable states in a saline activated sludge microbial community over 9 years.</title>
        <authorList>
            <person name="Wang Y."/>
            <person name="Ye J."/>
            <person name="Ju F."/>
            <person name="Liu L."/>
            <person name="Boyd J.A."/>
            <person name="Deng Y."/>
            <person name="Parks D.H."/>
            <person name="Jiang X."/>
            <person name="Yin X."/>
            <person name="Woodcroft B.J."/>
            <person name="Tyson G.W."/>
            <person name="Hugenholtz P."/>
            <person name="Polz M.F."/>
            <person name="Zhang T."/>
        </authorList>
    </citation>
    <scope>NUCLEOTIDE SEQUENCE</scope>
    <source>
        <strain evidence="14">HKST-UBA02</strain>
    </source>
</reference>
<feature type="binding site" evidence="9">
    <location>
        <begin position="503"/>
        <end position="506"/>
    </location>
    <ligand>
        <name>GTP</name>
        <dbReference type="ChEBI" id="CHEBI:37565"/>
    </ligand>
</feature>
<dbReference type="Pfam" id="PF04760">
    <property type="entry name" value="IF2_N"/>
    <property type="match status" value="2"/>
</dbReference>
<comment type="similarity">
    <text evidence="2 9 10">Belongs to the TRAFAC class translation factor GTPase superfamily. Classic translation factor GTPase family. IF-2 subfamily.</text>
</comment>
<feature type="domain" description="Tr-type G" evidence="13">
    <location>
        <begin position="394"/>
        <end position="563"/>
    </location>
</feature>
<dbReference type="CDD" id="cd03692">
    <property type="entry name" value="mtIF2_IVc"/>
    <property type="match status" value="1"/>
</dbReference>
<sequence length="896" mass="95596">MKIRVYQLARDLKLSPQELMDMVQGMGVEVKNHMANLDDDVVERVKDRIAELKGSRGSAARPAAARSAASASPTATRTSPPVQASTTTAPPPATPPVVEPPVEKVQTPAAEPATPPPSQPAKPATPAASPAAPKRPSAPPVERPRPSTPDSGRGTTRPSPARPGPARPDRPSTGRGDGRFDRPAQGGGGRGPSRGPGGGDRRPPQQQGGGAPGQGGGRPAPNLAPQDTGEKPLGPSRVPHIGSSNPSRVSLPAMRPNLSKSEKRKRKKKRGMSTEEIRANVKRTMSSLDSGRGRKRRRRGGGMEQVEEAQGPVSIHEYATVAELASVVNVKPAEVIGACLGLGIIANINRQLEKEEIELILAEFGHEAEFVTEYGAERILEEEMESEDHFDLEPRAPIVTVMGHVDHGKTTLLDNIRKSRVTESESGGITQHIGAYRVETSKGTIAFLDTPGHEAFTAMRARGARITDLVILVVAANDSVRPQTIEAINHAKAAEVPLVIAINKIDVNGANPDNIRKGLADAGVLVESWGGKVVDVEISAKQGLNIEKLLELVALEAELLELKAAPDRDARGTVVESRRDPGKGIVASVLVQDGTLAVGDAFVCGAEFGRVRAMNDENGRRVKEAGPSTPVEVLGWDGVPMAGDTFVVMKNEAKAKEIASHRAQIARTHQHRLSGQRTSLYSVHERIRAGELQELNIILKADVGGSVEVLRDTLEALSNDEVKVRVIHMGVGLISEADVNLAMASGAIIIGFHTRTDPRAHQLALSEDVDIRLYQVIYDVEKEVKAAMSGLLAPEDVERPTGSAEVRQVFKISRVGTIAGCMVLSGTIHRNDKARVYRGTEVVFTGGLGSLKRHKDDVKEVASGYECGIGLDGFDELVEGDVIEAFTVEQVARTIT</sequence>
<organism evidence="14 15">
    <name type="scientific">Eiseniibacteriota bacterium</name>
    <dbReference type="NCBI Taxonomy" id="2212470"/>
    <lineage>
        <taxon>Bacteria</taxon>
        <taxon>Candidatus Eiseniibacteriota</taxon>
    </lineage>
</organism>
<feature type="compositionally biased region" description="Basic residues" evidence="12">
    <location>
        <begin position="262"/>
        <end position="271"/>
    </location>
</feature>
<protein>
    <recommendedName>
        <fullName evidence="3 9">Translation initiation factor IF-2</fullName>
    </recommendedName>
</protein>
<comment type="subcellular location">
    <subcellularLocation>
        <location evidence="1 9 11">Cytoplasm</location>
    </subcellularLocation>
</comment>
<gene>
    <name evidence="9 14" type="primary">infB</name>
    <name evidence="14" type="ORF">KDA27_05080</name>
</gene>
<dbReference type="InterPro" id="IPR009000">
    <property type="entry name" value="Transl_B-barrel_sf"/>
</dbReference>
<feature type="compositionally biased region" description="Pro residues" evidence="12">
    <location>
        <begin position="89"/>
        <end position="99"/>
    </location>
</feature>
<evidence type="ECO:0000313" key="15">
    <source>
        <dbReference type="Proteomes" id="UP000739538"/>
    </source>
</evidence>
<evidence type="ECO:0000313" key="14">
    <source>
        <dbReference type="EMBL" id="MCA9755154.1"/>
    </source>
</evidence>
<evidence type="ECO:0000256" key="9">
    <source>
        <dbReference type="HAMAP-Rule" id="MF_00100"/>
    </source>
</evidence>
<evidence type="ECO:0000256" key="12">
    <source>
        <dbReference type="SAM" id="MobiDB-lite"/>
    </source>
</evidence>
<dbReference type="EMBL" id="JAGQHS010000016">
    <property type="protein sequence ID" value="MCA9755154.1"/>
    <property type="molecule type" value="Genomic_DNA"/>
</dbReference>
<feature type="compositionally biased region" description="Low complexity" evidence="12">
    <location>
        <begin position="121"/>
        <end position="135"/>
    </location>
</feature>
<feature type="compositionally biased region" description="Gly residues" evidence="12">
    <location>
        <begin position="185"/>
        <end position="198"/>
    </location>
</feature>
<keyword evidence="7 9" id="KW-0648">Protein biosynthesis</keyword>
<dbReference type="HAMAP" id="MF_00100_B">
    <property type="entry name" value="IF_2_B"/>
    <property type="match status" value="1"/>
</dbReference>
<feature type="compositionally biased region" description="Gly residues" evidence="12">
    <location>
        <begin position="207"/>
        <end position="218"/>
    </location>
</feature>
<dbReference type="InterPro" id="IPR005225">
    <property type="entry name" value="Small_GTP-bd"/>
</dbReference>
<dbReference type="InterPro" id="IPR053905">
    <property type="entry name" value="EF-G-like_DII"/>
</dbReference>
<dbReference type="FunFam" id="2.40.30.10:FF:000007">
    <property type="entry name" value="Translation initiation factor IF-2"/>
    <property type="match status" value="1"/>
</dbReference>
<comment type="caution">
    <text evidence="14">The sequence shown here is derived from an EMBL/GenBank/DDBJ whole genome shotgun (WGS) entry which is preliminary data.</text>
</comment>
<evidence type="ECO:0000256" key="11">
    <source>
        <dbReference type="RuleBase" id="RU000645"/>
    </source>
</evidence>
<dbReference type="Proteomes" id="UP000739538">
    <property type="component" value="Unassembled WGS sequence"/>
</dbReference>
<dbReference type="GO" id="GO:0005525">
    <property type="term" value="F:GTP binding"/>
    <property type="evidence" value="ECO:0007669"/>
    <property type="project" value="UniProtKB-KW"/>
</dbReference>
<dbReference type="CDD" id="cd01887">
    <property type="entry name" value="IF2_eIF5B"/>
    <property type="match status" value="1"/>
</dbReference>
<evidence type="ECO:0000256" key="4">
    <source>
        <dbReference type="ARBA" id="ARBA00022490"/>
    </source>
</evidence>
<dbReference type="GO" id="GO:0003743">
    <property type="term" value="F:translation initiation factor activity"/>
    <property type="evidence" value="ECO:0007669"/>
    <property type="project" value="UniProtKB-UniRule"/>
</dbReference>
<dbReference type="Gene3D" id="3.40.50.10050">
    <property type="entry name" value="Translation initiation factor IF- 2, domain 3"/>
    <property type="match status" value="1"/>
</dbReference>
<dbReference type="GO" id="GO:0005829">
    <property type="term" value="C:cytosol"/>
    <property type="evidence" value="ECO:0007669"/>
    <property type="project" value="TreeGrafter"/>
</dbReference>
<evidence type="ECO:0000256" key="3">
    <source>
        <dbReference type="ARBA" id="ARBA00020675"/>
    </source>
</evidence>
<feature type="binding site" evidence="9">
    <location>
        <begin position="403"/>
        <end position="410"/>
    </location>
    <ligand>
        <name>GTP</name>
        <dbReference type="ChEBI" id="CHEBI:37565"/>
    </ligand>
</feature>
<dbReference type="GO" id="GO:0003924">
    <property type="term" value="F:GTPase activity"/>
    <property type="evidence" value="ECO:0007669"/>
    <property type="project" value="UniProtKB-UniRule"/>
</dbReference>
<reference evidence="14" key="1">
    <citation type="submission" date="2020-04" db="EMBL/GenBank/DDBJ databases">
        <authorList>
            <person name="Zhang T."/>
        </authorList>
    </citation>
    <scope>NUCLEOTIDE SEQUENCE</scope>
    <source>
        <strain evidence="14">HKST-UBA02</strain>
    </source>
</reference>
<evidence type="ECO:0000256" key="6">
    <source>
        <dbReference type="ARBA" id="ARBA00022741"/>
    </source>
</evidence>
<proteinExistence type="inferred from homology"/>
<dbReference type="SUPFAM" id="SSF50447">
    <property type="entry name" value="Translation proteins"/>
    <property type="match status" value="2"/>
</dbReference>
<comment type="function">
    <text evidence="9 10">One of the essential components for the initiation of protein synthesis. Protects formylmethionyl-tRNA from spontaneous hydrolysis and promotes its binding to the 30S ribosomal subunits. Also involved in the hydrolysis of GTP during the formation of the 70S ribosomal complex.</text>
</comment>
<evidence type="ECO:0000259" key="13">
    <source>
        <dbReference type="PROSITE" id="PS51722"/>
    </source>
</evidence>
<feature type="region of interest" description="Disordered" evidence="12">
    <location>
        <begin position="52"/>
        <end position="310"/>
    </location>
</feature>
<dbReference type="CDD" id="cd03702">
    <property type="entry name" value="IF2_mtIF2_II"/>
    <property type="match status" value="1"/>
</dbReference>
<dbReference type="PROSITE" id="PS51722">
    <property type="entry name" value="G_TR_2"/>
    <property type="match status" value="1"/>
</dbReference>
<dbReference type="SUPFAM" id="SSF52540">
    <property type="entry name" value="P-loop containing nucleoside triphosphate hydrolases"/>
    <property type="match status" value="1"/>
</dbReference>
<dbReference type="InterPro" id="IPR027417">
    <property type="entry name" value="P-loop_NTPase"/>
</dbReference>
<keyword evidence="5 9" id="KW-0396">Initiation factor</keyword>
<feature type="region of interest" description="G-domain" evidence="9">
    <location>
        <begin position="397"/>
        <end position="545"/>
    </location>
</feature>
<feature type="binding site" evidence="9">
    <location>
        <begin position="449"/>
        <end position="453"/>
    </location>
    <ligand>
        <name>GTP</name>
        <dbReference type="ChEBI" id="CHEBI:37565"/>
    </ligand>
</feature>
<dbReference type="InterPro" id="IPR000795">
    <property type="entry name" value="T_Tr_GTP-bd_dom"/>
</dbReference>
<dbReference type="NCBIfam" id="TIGR00487">
    <property type="entry name" value="IF-2"/>
    <property type="match status" value="1"/>
</dbReference>
<evidence type="ECO:0000256" key="7">
    <source>
        <dbReference type="ARBA" id="ARBA00022917"/>
    </source>
</evidence>
<evidence type="ECO:0000256" key="1">
    <source>
        <dbReference type="ARBA" id="ARBA00004496"/>
    </source>
</evidence>
<dbReference type="NCBIfam" id="TIGR00231">
    <property type="entry name" value="small_GTP"/>
    <property type="match status" value="1"/>
</dbReference>
<dbReference type="Gene3D" id="2.40.30.10">
    <property type="entry name" value="Translation factors"/>
    <property type="match status" value="2"/>
</dbReference>
<dbReference type="Gene3D" id="1.10.10.2480">
    <property type="match status" value="1"/>
</dbReference>
<dbReference type="FunFam" id="3.40.50.300:FF:000019">
    <property type="entry name" value="Translation initiation factor IF-2"/>
    <property type="match status" value="1"/>
</dbReference>
<dbReference type="InterPro" id="IPR000178">
    <property type="entry name" value="TF_IF2_bacterial-like"/>
</dbReference>
<evidence type="ECO:0000256" key="8">
    <source>
        <dbReference type="ARBA" id="ARBA00023134"/>
    </source>
</evidence>
<dbReference type="Pfam" id="PF22042">
    <property type="entry name" value="EF-G_D2"/>
    <property type="match status" value="1"/>
</dbReference>
<dbReference type="Pfam" id="PF11987">
    <property type="entry name" value="IF-2"/>
    <property type="match status" value="1"/>
</dbReference>
<dbReference type="AlphaFoldDB" id="A0A956N9P4"/>
<keyword evidence="4 9" id="KW-0963">Cytoplasm</keyword>
<evidence type="ECO:0000256" key="5">
    <source>
        <dbReference type="ARBA" id="ARBA00022540"/>
    </source>
</evidence>
<dbReference type="InterPro" id="IPR044145">
    <property type="entry name" value="IF2_II"/>
</dbReference>